<feature type="region of interest" description="Disordered" evidence="20">
    <location>
        <begin position="1"/>
        <end position="29"/>
    </location>
</feature>
<dbReference type="Pfam" id="PF00638">
    <property type="entry name" value="Ran_BP1"/>
    <property type="match status" value="1"/>
</dbReference>
<dbReference type="AlphaFoldDB" id="Q4T8W9"/>
<feature type="region of interest" description="Disordered" evidence="20">
    <location>
        <begin position="166"/>
        <end position="189"/>
    </location>
</feature>
<evidence type="ECO:0000256" key="12">
    <source>
        <dbReference type="ARBA" id="ARBA00023132"/>
    </source>
</evidence>
<sequence>MAKRIADKELTDRNWDQEEEGEEAGTFSVASEDVLKSRAMKKAKRRGAAAETESGATFKGFKGFSLTPSAGSSSAAAFSGLGAPAALSNGAGLTLGAARPKQTNGAASPSPAPCSSAEYNKQLTALNCSVRDWIAKHVDDNPLCDLNPIFRDYERHLATIERRSSSSSSSSLFPFSKGAPEAKPPPDVTFNFGQKVDGSVLAPVGPQPAPPGFFTSSSHSSVFGGAVAPGRSEEAPPTADEKEEEEEEPPKPEVKEVQEKDAFYSKKCKLFYRKEAEFKEKGVGTLHLKLTQAAKTQLIIRADTNLGNILLNILVHASMPCTRVGRNNVMLVCVPNPPVDDKNPGGAVPLLLRVKTAEDADELHKILEEKRS</sequence>
<evidence type="ECO:0000256" key="5">
    <source>
        <dbReference type="ARBA" id="ARBA00022553"/>
    </source>
</evidence>
<evidence type="ECO:0000256" key="18">
    <source>
        <dbReference type="ARBA" id="ARBA00081490"/>
    </source>
</evidence>
<comment type="function">
    <text evidence="15">Component of the nuclear pore complex that has a direct role in nuclear protein import. Actively displaces NLSs from importin-alpha, and facilitates disassembly of the importin-alpha:beta-cargo complex and importin recycling. Interacts with regulatory proteins of cell cycle progression including CDKN1B. This interaction is required for correct intracellular transport and degradation of CDKN1B.</text>
</comment>
<name>Q4T8W9_TETNG</name>
<keyword evidence="11" id="KW-0811">Translocation</keyword>
<dbReference type="EMBL" id="CAAE01007713">
    <property type="protein sequence ID" value="CAF90663.1"/>
    <property type="molecule type" value="Genomic_DNA"/>
</dbReference>
<dbReference type="Pfam" id="PF08911">
    <property type="entry name" value="NUP50"/>
    <property type="match status" value="1"/>
</dbReference>
<feature type="compositionally biased region" description="Basic and acidic residues" evidence="20">
    <location>
        <begin position="249"/>
        <end position="258"/>
    </location>
</feature>
<evidence type="ECO:0000259" key="21">
    <source>
        <dbReference type="PROSITE" id="PS50196"/>
    </source>
</evidence>
<keyword evidence="3" id="KW-0813">Transport</keyword>
<reference evidence="22" key="1">
    <citation type="journal article" date="2004" name="Nature">
        <title>Genome duplication in the teleost fish Tetraodon nigroviridis reveals the early vertebrate proto-karyotype.</title>
        <authorList>
            <person name="Jaillon O."/>
            <person name="Aury J.-M."/>
            <person name="Brunet F."/>
            <person name="Petit J.-L."/>
            <person name="Stange-Thomann N."/>
            <person name="Mauceli E."/>
            <person name="Bouneau L."/>
            <person name="Fischer C."/>
            <person name="Ozouf-Costaz C."/>
            <person name="Bernot A."/>
            <person name="Nicaud S."/>
            <person name="Jaffe D."/>
            <person name="Fisher S."/>
            <person name="Lutfalla G."/>
            <person name="Dossat C."/>
            <person name="Segurens B."/>
            <person name="Dasilva C."/>
            <person name="Salanoubat M."/>
            <person name="Levy M."/>
            <person name="Boudet N."/>
            <person name="Castellano S."/>
            <person name="Anthouard V."/>
            <person name="Jubin C."/>
            <person name="Castelli V."/>
            <person name="Katinka M."/>
            <person name="Vacherie B."/>
            <person name="Biemont C."/>
            <person name="Skalli Z."/>
            <person name="Cattolico L."/>
            <person name="Poulain J."/>
            <person name="De Berardinis V."/>
            <person name="Cruaud C."/>
            <person name="Duprat S."/>
            <person name="Brottier P."/>
            <person name="Coutanceau J.-P."/>
            <person name="Gouzy J."/>
            <person name="Parra G."/>
            <person name="Lardier G."/>
            <person name="Chapple C."/>
            <person name="McKernan K.J."/>
            <person name="McEwan P."/>
            <person name="Bosak S."/>
            <person name="Kellis M."/>
            <person name="Volff J.-N."/>
            <person name="Guigo R."/>
            <person name="Zody M.C."/>
            <person name="Mesirov J."/>
            <person name="Lindblad-Toh K."/>
            <person name="Birren B."/>
            <person name="Nusbaum C."/>
            <person name="Kahn D."/>
            <person name="Robinson-Rechavi M."/>
            <person name="Laudet V."/>
            <person name="Schachter V."/>
            <person name="Quetier F."/>
            <person name="Saurin W."/>
            <person name="Scarpelli C."/>
            <person name="Wincker P."/>
            <person name="Lander E.S."/>
            <person name="Weissenbach J."/>
            <person name="Roest Crollius H."/>
        </authorList>
    </citation>
    <scope>NUCLEOTIDE SEQUENCE [LARGE SCALE GENOMIC DNA]</scope>
</reference>
<dbReference type="SUPFAM" id="SSF50729">
    <property type="entry name" value="PH domain-like"/>
    <property type="match status" value="1"/>
</dbReference>
<dbReference type="PANTHER" id="PTHR23138">
    <property type="entry name" value="RAN BINDING PROTEIN"/>
    <property type="match status" value="1"/>
</dbReference>
<keyword evidence="13" id="KW-0472">Membrane</keyword>
<evidence type="ECO:0000256" key="10">
    <source>
        <dbReference type="ARBA" id="ARBA00022990"/>
    </source>
</evidence>
<evidence type="ECO:0000256" key="11">
    <source>
        <dbReference type="ARBA" id="ARBA00023010"/>
    </source>
</evidence>
<keyword evidence="7" id="KW-0509">mRNA transport</keyword>
<feature type="region of interest" description="Disordered" evidence="20">
    <location>
        <begin position="89"/>
        <end position="116"/>
    </location>
</feature>
<keyword evidence="14" id="KW-0539">Nucleus</keyword>
<feature type="non-terminal residue" evidence="22">
    <location>
        <position position="372"/>
    </location>
</feature>
<comment type="subcellular location">
    <subcellularLocation>
        <location evidence="2">Nucleus membrane</location>
        <topology evidence="2">Peripheral membrane protein</topology>
        <orientation evidence="2">Nucleoplasmic side</orientation>
    </subcellularLocation>
    <subcellularLocation>
        <location evidence="1">Nucleus</location>
        <location evidence="1">Nuclear pore complex</location>
    </subcellularLocation>
</comment>
<dbReference type="GO" id="GO:0051028">
    <property type="term" value="P:mRNA transport"/>
    <property type="evidence" value="ECO:0007669"/>
    <property type="project" value="UniProtKB-KW"/>
</dbReference>
<dbReference type="OrthoDB" id="10062131at2759"/>
<gene>
    <name evidence="22" type="ORF">GSTENG00005039001</name>
</gene>
<evidence type="ECO:0000256" key="14">
    <source>
        <dbReference type="ARBA" id="ARBA00023242"/>
    </source>
</evidence>
<dbReference type="InterPro" id="IPR045255">
    <property type="entry name" value="RanBP1-like"/>
</dbReference>
<evidence type="ECO:0000256" key="8">
    <source>
        <dbReference type="ARBA" id="ARBA00022843"/>
    </source>
</evidence>
<dbReference type="SMART" id="SM00160">
    <property type="entry name" value="RanBD"/>
    <property type="match status" value="1"/>
</dbReference>
<keyword evidence="9" id="KW-0653">Protein transport</keyword>
<organism evidence="22">
    <name type="scientific">Tetraodon nigroviridis</name>
    <name type="common">Spotted green pufferfish</name>
    <name type="synonym">Chelonodon nigroviridis</name>
    <dbReference type="NCBI Taxonomy" id="99883"/>
    <lineage>
        <taxon>Eukaryota</taxon>
        <taxon>Metazoa</taxon>
        <taxon>Chordata</taxon>
        <taxon>Craniata</taxon>
        <taxon>Vertebrata</taxon>
        <taxon>Euteleostomi</taxon>
        <taxon>Actinopterygii</taxon>
        <taxon>Neopterygii</taxon>
        <taxon>Teleostei</taxon>
        <taxon>Neoteleostei</taxon>
        <taxon>Acanthomorphata</taxon>
        <taxon>Eupercaria</taxon>
        <taxon>Tetraodontiformes</taxon>
        <taxon>Tetradontoidea</taxon>
        <taxon>Tetraodontidae</taxon>
        <taxon>Tetraodon</taxon>
    </lineage>
</organism>
<evidence type="ECO:0000256" key="17">
    <source>
        <dbReference type="ARBA" id="ARBA00079821"/>
    </source>
</evidence>
<evidence type="ECO:0000256" key="1">
    <source>
        <dbReference type="ARBA" id="ARBA00004567"/>
    </source>
</evidence>
<evidence type="ECO:0000256" key="20">
    <source>
        <dbReference type="SAM" id="MobiDB-lite"/>
    </source>
</evidence>
<feature type="region of interest" description="Disordered" evidence="20">
    <location>
        <begin position="221"/>
        <end position="258"/>
    </location>
</feature>
<dbReference type="FunFam" id="2.30.29.30:FF:000179">
    <property type="entry name" value="Nuclear pore complex protein Nup50"/>
    <property type="match status" value="1"/>
</dbReference>
<dbReference type="KEGG" id="tng:GSTEN00005039G001"/>
<reference evidence="22" key="2">
    <citation type="submission" date="2004-02" db="EMBL/GenBank/DDBJ databases">
        <authorList>
            <consortium name="Genoscope"/>
            <consortium name="Whitehead Institute Centre for Genome Research"/>
        </authorList>
    </citation>
    <scope>NUCLEOTIDE SEQUENCE</scope>
</reference>
<evidence type="ECO:0000256" key="19">
    <source>
        <dbReference type="ARBA" id="ARBA00081812"/>
    </source>
</evidence>
<dbReference type="PANTHER" id="PTHR23138:SF141">
    <property type="entry name" value="NUCLEAR PORE COMPLEX PROTEIN NUP50"/>
    <property type="match status" value="1"/>
</dbReference>
<evidence type="ECO:0000256" key="9">
    <source>
        <dbReference type="ARBA" id="ARBA00022927"/>
    </source>
</evidence>
<proteinExistence type="predicted"/>
<evidence type="ECO:0000256" key="4">
    <source>
        <dbReference type="ARBA" id="ARBA00022499"/>
    </source>
</evidence>
<accession>Q4T8W9</accession>
<keyword evidence="4" id="KW-1017">Isopeptide bond</keyword>
<evidence type="ECO:0000256" key="13">
    <source>
        <dbReference type="ARBA" id="ARBA00023136"/>
    </source>
</evidence>
<evidence type="ECO:0000256" key="7">
    <source>
        <dbReference type="ARBA" id="ARBA00022816"/>
    </source>
</evidence>
<dbReference type="InterPro" id="IPR011993">
    <property type="entry name" value="PH-like_dom_sf"/>
</dbReference>
<feature type="compositionally biased region" description="Low complexity" evidence="20">
    <location>
        <begin position="106"/>
        <end position="116"/>
    </location>
</feature>
<evidence type="ECO:0000256" key="15">
    <source>
        <dbReference type="ARBA" id="ARBA00054952"/>
    </source>
</evidence>
<keyword evidence="6" id="KW-0677">Repeat</keyword>
<dbReference type="Gene3D" id="2.30.29.30">
    <property type="entry name" value="Pleckstrin-homology domain (PH domain)/Phosphotyrosine-binding domain (PTB)"/>
    <property type="match status" value="1"/>
</dbReference>
<dbReference type="InterPro" id="IPR015007">
    <property type="entry name" value="NUP2/50/61"/>
</dbReference>
<evidence type="ECO:0000256" key="16">
    <source>
        <dbReference type="ARBA" id="ARBA00069163"/>
    </source>
</evidence>
<comment type="caution">
    <text evidence="22">The sequence shown here is derived from an EMBL/GenBank/DDBJ whole genome shotgun (WGS) entry which is preliminary data.</text>
</comment>
<feature type="compositionally biased region" description="Basic and acidic residues" evidence="20">
    <location>
        <begin position="1"/>
        <end position="16"/>
    </location>
</feature>
<protein>
    <recommendedName>
        <fullName evidence="16">Nuclear pore complex protein Nup50</fullName>
    </recommendedName>
    <alternativeName>
        <fullName evidence="17">50 kDa nucleoporin</fullName>
    </alternativeName>
    <alternativeName>
        <fullName evidence="18">Nuclear pore-associated protein 60 kDa-like</fullName>
    </alternativeName>
    <alternativeName>
        <fullName evidence="19">Nucleoporin Nup50</fullName>
    </alternativeName>
</protein>
<keyword evidence="12" id="KW-0906">Nuclear pore complex</keyword>
<dbReference type="GO" id="GO:0006606">
    <property type="term" value="P:protein import into nucleus"/>
    <property type="evidence" value="ECO:0007669"/>
    <property type="project" value="TreeGrafter"/>
</dbReference>
<evidence type="ECO:0000256" key="2">
    <source>
        <dbReference type="ARBA" id="ARBA00004620"/>
    </source>
</evidence>
<evidence type="ECO:0000256" key="3">
    <source>
        <dbReference type="ARBA" id="ARBA00022448"/>
    </source>
</evidence>
<keyword evidence="10" id="KW-0007">Acetylation</keyword>
<dbReference type="GO" id="GO:0031965">
    <property type="term" value="C:nuclear membrane"/>
    <property type="evidence" value="ECO:0007669"/>
    <property type="project" value="UniProtKB-SubCell"/>
</dbReference>
<dbReference type="CDD" id="cd13170">
    <property type="entry name" value="RanBD_NUP50"/>
    <property type="match status" value="1"/>
</dbReference>
<feature type="domain" description="RanBD1" evidence="21">
    <location>
        <begin position="231"/>
        <end position="372"/>
    </location>
</feature>
<keyword evidence="5" id="KW-0597">Phosphoprotein</keyword>
<keyword evidence="8" id="KW-0832">Ubl conjugation</keyword>
<dbReference type="PROSITE" id="PS50196">
    <property type="entry name" value="RANBD1"/>
    <property type="match status" value="1"/>
</dbReference>
<dbReference type="InterPro" id="IPR000156">
    <property type="entry name" value="Ran_bind_dom"/>
</dbReference>
<evidence type="ECO:0000313" key="22">
    <source>
        <dbReference type="EMBL" id="CAF90663.1"/>
    </source>
</evidence>
<dbReference type="GO" id="GO:0005643">
    <property type="term" value="C:nuclear pore"/>
    <property type="evidence" value="ECO:0007669"/>
    <property type="project" value="UniProtKB-SubCell"/>
</dbReference>
<evidence type="ECO:0000256" key="6">
    <source>
        <dbReference type="ARBA" id="ARBA00022737"/>
    </source>
</evidence>